<organism evidence="1 2">
    <name type="scientific">Homarus americanus</name>
    <name type="common">American lobster</name>
    <dbReference type="NCBI Taxonomy" id="6706"/>
    <lineage>
        <taxon>Eukaryota</taxon>
        <taxon>Metazoa</taxon>
        <taxon>Ecdysozoa</taxon>
        <taxon>Arthropoda</taxon>
        <taxon>Crustacea</taxon>
        <taxon>Multicrustacea</taxon>
        <taxon>Malacostraca</taxon>
        <taxon>Eumalacostraca</taxon>
        <taxon>Eucarida</taxon>
        <taxon>Decapoda</taxon>
        <taxon>Pleocyemata</taxon>
        <taxon>Astacidea</taxon>
        <taxon>Nephropoidea</taxon>
        <taxon>Nephropidae</taxon>
        <taxon>Homarus</taxon>
    </lineage>
</organism>
<comment type="caution">
    <text evidence="1">The sequence shown here is derived from an EMBL/GenBank/DDBJ whole genome shotgun (WGS) entry which is preliminary data.</text>
</comment>
<reference evidence="1" key="1">
    <citation type="journal article" date="2021" name="Sci. Adv.">
        <title>The American lobster genome reveals insights on longevity, neural, and immune adaptations.</title>
        <authorList>
            <person name="Polinski J.M."/>
            <person name="Zimin A.V."/>
            <person name="Clark K.F."/>
            <person name="Kohn A.B."/>
            <person name="Sadowski N."/>
            <person name="Timp W."/>
            <person name="Ptitsyn A."/>
            <person name="Khanna P."/>
            <person name="Romanova D.Y."/>
            <person name="Williams P."/>
            <person name="Greenwood S.J."/>
            <person name="Moroz L.L."/>
            <person name="Walt D.R."/>
            <person name="Bodnar A.G."/>
        </authorList>
    </citation>
    <scope>NUCLEOTIDE SEQUENCE</scope>
    <source>
        <strain evidence="1">GMGI-L3</strain>
    </source>
</reference>
<accession>A0A8J5JBT3</accession>
<keyword evidence="2" id="KW-1185">Reference proteome</keyword>
<evidence type="ECO:0000313" key="2">
    <source>
        <dbReference type="Proteomes" id="UP000747542"/>
    </source>
</evidence>
<protein>
    <submittedName>
        <fullName evidence="1">Uncharacterized protein</fullName>
    </submittedName>
</protein>
<proteinExistence type="predicted"/>
<sequence length="74" mass="8160">MRGSSTVAPPPRINEKLFTHKASTCKNNIVEATQLNLDHLAILTTESSKYLPKHTKSDDLVMVPSVASRCRTPL</sequence>
<dbReference type="Proteomes" id="UP000747542">
    <property type="component" value="Unassembled WGS sequence"/>
</dbReference>
<evidence type="ECO:0000313" key="1">
    <source>
        <dbReference type="EMBL" id="KAG7154016.1"/>
    </source>
</evidence>
<dbReference type="AlphaFoldDB" id="A0A8J5JBT3"/>
<name>A0A8J5JBT3_HOMAM</name>
<dbReference type="EMBL" id="JAHLQT010045843">
    <property type="protein sequence ID" value="KAG7154016.1"/>
    <property type="molecule type" value="Genomic_DNA"/>
</dbReference>
<gene>
    <name evidence="1" type="ORF">Hamer_G020080</name>
</gene>